<dbReference type="InterPro" id="IPR045303">
    <property type="entry name" value="ARID_HMGB9-like"/>
</dbReference>
<name>R0IDX1_9BRAS</name>
<proteinExistence type="predicted"/>
<evidence type="ECO:0000256" key="3">
    <source>
        <dbReference type="ARBA" id="ARBA00023163"/>
    </source>
</evidence>
<dbReference type="CDD" id="cd22009">
    <property type="entry name" value="HMG-box_AtHMGB9-like"/>
    <property type="match status" value="1"/>
</dbReference>
<feature type="domain" description="HMG box" evidence="8">
    <location>
        <begin position="263"/>
        <end position="330"/>
    </location>
</feature>
<evidence type="ECO:0008006" key="12">
    <source>
        <dbReference type="Google" id="ProtNLM"/>
    </source>
</evidence>
<feature type="DNA-binding region" description="HMG box" evidence="6">
    <location>
        <begin position="263"/>
        <end position="330"/>
    </location>
</feature>
<dbReference type="Pfam" id="PF01388">
    <property type="entry name" value="ARID"/>
    <property type="match status" value="1"/>
</dbReference>
<dbReference type="SMART" id="SM00398">
    <property type="entry name" value="HMG"/>
    <property type="match status" value="1"/>
</dbReference>
<dbReference type="InterPro" id="IPR036910">
    <property type="entry name" value="HMG_box_dom_sf"/>
</dbReference>
<dbReference type="InterPro" id="IPR009071">
    <property type="entry name" value="HMG_box_dom"/>
</dbReference>
<sequence length="449" mass="50234">MASSSCLKQGSVPMNNVCVTPEATYEAVVADPRLFMSSLERLHSLLGTKFMVPIIGGRDLDLHKLFVEVTSRGGINKILNERRWKEVTATFVFPPTATNASYVLRKYYFSLLNNYEQIYFFRTNGQVPPDSLQSPSARPGLMQAAIRPAHELQGLNFTPQPRINPGEFAGGSAAEENVVGVIDGKFEYGYFITAEVRSEKLKGVLYQLLPPVTVGHQTPQQSHGVLPNTWNSSANPPGATGRVTKRRRRRKKSEIKRRDPAHPKPNRSGYNFFFAEQHARLKPLYPGKDRDISRMIGELWNKLNEEEKSVYQGKAMEDKERYRVEMEDYNERLKTGQLISNAIPLQQRLPEQNVDMAEAELPIEEGEEEDEEGDSSGCSGESEPHNDDQSGETDPELEESSMNPSVLNPNPNPTEMVVAPKEKNGDVVMVTSPMKKADEPTVAVVAEQN</sequence>
<evidence type="ECO:0000259" key="9">
    <source>
        <dbReference type="PROSITE" id="PS51011"/>
    </source>
</evidence>
<comment type="function">
    <text evidence="5">Binds preferentially DNA with A/T-rich content.</text>
</comment>
<dbReference type="eggNOG" id="KOG0381">
    <property type="taxonomic scope" value="Eukaryota"/>
</dbReference>
<keyword evidence="1" id="KW-0805">Transcription regulation</keyword>
<dbReference type="InterPro" id="IPR036431">
    <property type="entry name" value="ARID_dom_sf"/>
</dbReference>
<gene>
    <name evidence="10" type="ORF">CARUB_v10010835mg</name>
</gene>
<dbReference type="InterPro" id="IPR001606">
    <property type="entry name" value="ARID_dom"/>
</dbReference>
<dbReference type="PROSITE" id="PS50118">
    <property type="entry name" value="HMG_BOX_2"/>
    <property type="match status" value="1"/>
</dbReference>
<evidence type="ECO:0000256" key="7">
    <source>
        <dbReference type="SAM" id="MobiDB-lite"/>
    </source>
</evidence>
<dbReference type="AlphaFoldDB" id="R0IDX1"/>
<feature type="compositionally biased region" description="Polar residues" evidence="7">
    <location>
        <begin position="400"/>
        <end position="409"/>
    </location>
</feature>
<dbReference type="PROSITE" id="PS51011">
    <property type="entry name" value="ARID"/>
    <property type="match status" value="1"/>
</dbReference>
<keyword evidence="3" id="KW-0804">Transcription</keyword>
<feature type="compositionally biased region" description="Polar residues" evidence="7">
    <location>
        <begin position="216"/>
        <end position="235"/>
    </location>
</feature>
<protein>
    <recommendedName>
        <fullName evidence="12">HMG box domain-containing protein</fullName>
    </recommendedName>
</protein>
<keyword evidence="4 6" id="KW-0539">Nucleus</keyword>
<dbReference type="EMBL" id="KB870805">
    <property type="protein sequence ID" value="EOA36395.1"/>
    <property type="molecule type" value="Genomic_DNA"/>
</dbReference>
<dbReference type="CDD" id="cd16872">
    <property type="entry name" value="ARID_HMGB9-like"/>
    <property type="match status" value="1"/>
</dbReference>
<dbReference type="SMART" id="SM01014">
    <property type="entry name" value="ARID"/>
    <property type="match status" value="1"/>
</dbReference>
<dbReference type="Gene3D" id="1.10.150.60">
    <property type="entry name" value="ARID DNA-binding domain"/>
    <property type="match status" value="1"/>
</dbReference>
<dbReference type="Pfam" id="PF00505">
    <property type="entry name" value="HMG_box"/>
    <property type="match status" value="1"/>
</dbReference>
<dbReference type="eggNOG" id="KOG2744">
    <property type="taxonomic scope" value="Eukaryota"/>
</dbReference>
<feature type="domain" description="ARID" evidence="9">
    <location>
        <begin position="29"/>
        <end position="120"/>
    </location>
</feature>
<evidence type="ECO:0000313" key="11">
    <source>
        <dbReference type="Proteomes" id="UP000029121"/>
    </source>
</evidence>
<dbReference type="KEGG" id="crb:17896742"/>
<dbReference type="SUPFAM" id="SSF46774">
    <property type="entry name" value="ARID-like"/>
    <property type="match status" value="1"/>
</dbReference>
<evidence type="ECO:0000256" key="4">
    <source>
        <dbReference type="ARBA" id="ARBA00023242"/>
    </source>
</evidence>
<accession>R0IDX1</accession>
<evidence type="ECO:0000313" key="10">
    <source>
        <dbReference type="EMBL" id="EOA36395.1"/>
    </source>
</evidence>
<evidence type="ECO:0000256" key="1">
    <source>
        <dbReference type="ARBA" id="ARBA00023015"/>
    </source>
</evidence>
<dbReference type="SUPFAM" id="SSF47095">
    <property type="entry name" value="HMG-box"/>
    <property type="match status" value="1"/>
</dbReference>
<keyword evidence="2 6" id="KW-0238">DNA-binding</keyword>
<feature type="compositionally biased region" description="Basic residues" evidence="7">
    <location>
        <begin position="243"/>
        <end position="255"/>
    </location>
</feature>
<dbReference type="GO" id="GO:0005634">
    <property type="term" value="C:nucleus"/>
    <property type="evidence" value="ECO:0007669"/>
    <property type="project" value="UniProtKB-UniRule"/>
</dbReference>
<evidence type="ECO:0000256" key="2">
    <source>
        <dbReference type="ARBA" id="ARBA00023125"/>
    </source>
</evidence>
<dbReference type="FunFam" id="1.10.30.10:FF:000055">
    <property type="entry name" value="High mobility group B protein 15"/>
    <property type="match status" value="1"/>
</dbReference>
<evidence type="ECO:0000259" key="8">
    <source>
        <dbReference type="PROSITE" id="PS50118"/>
    </source>
</evidence>
<dbReference type="PANTHER" id="PTHR46691:SF3">
    <property type="entry name" value="HIGH MOBILITY GROUP B PROTEIN 15"/>
    <property type="match status" value="1"/>
</dbReference>
<dbReference type="FunFam" id="1.10.150.60:FF:000022">
    <property type="entry name" value="High mobility group B protein 15"/>
    <property type="match status" value="1"/>
</dbReference>
<organism evidence="10 11">
    <name type="scientific">Capsella rubella</name>
    <dbReference type="NCBI Taxonomy" id="81985"/>
    <lineage>
        <taxon>Eukaryota</taxon>
        <taxon>Viridiplantae</taxon>
        <taxon>Streptophyta</taxon>
        <taxon>Embryophyta</taxon>
        <taxon>Tracheophyta</taxon>
        <taxon>Spermatophyta</taxon>
        <taxon>Magnoliopsida</taxon>
        <taxon>eudicotyledons</taxon>
        <taxon>Gunneridae</taxon>
        <taxon>Pentapetalae</taxon>
        <taxon>rosids</taxon>
        <taxon>malvids</taxon>
        <taxon>Brassicales</taxon>
        <taxon>Brassicaceae</taxon>
        <taxon>Camelineae</taxon>
        <taxon>Capsella</taxon>
    </lineage>
</organism>
<feature type="compositionally biased region" description="Acidic residues" evidence="7">
    <location>
        <begin position="389"/>
        <end position="399"/>
    </location>
</feature>
<feature type="region of interest" description="Disordered" evidence="7">
    <location>
        <begin position="216"/>
        <end position="270"/>
    </location>
</feature>
<evidence type="ECO:0000256" key="5">
    <source>
        <dbReference type="ARBA" id="ARBA00054600"/>
    </source>
</evidence>
<reference evidence="11" key="1">
    <citation type="journal article" date="2013" name="Nat. Genet.">
        <title>The Capsella rubella genome and the genomic consequences of rapid mating system evolution.</title>
        <authorList>
            <person name="Slotte T."/>
            <person name="Hazzouri K.M."/>
            <person name="Agren J.A."/>
            <person name="Koenig D."/>
            <person name="Maumus F."/>
            <person name="Guo Y.L."/>
            <person name="Steige K."/>
            <person name="Platts A.E."/>
            <person name="Escobar J.S."/>
            <person name="Newman L.K."/>
            <person name="Wang W."/>
            <person name="Mandakova T."/>
            <person name="Vello E."/>
            <person name="Smith L.M."/>
            <person name="Henz S.R."/>
            <person name="Steffen J."/>
            <person name="Takuno S."/>
            <person name="Brandvain Y."/>
            <person name="Coop G."/>
            <person name="Andolfatto P."/>
            <person name="Hu T.T."/>
            <person name="Blanchette M."/>
            <person name="Clark R.M."/>
            <person name="Quesneville H."/>
            <person name="Nordborg M."/>
            <person name="Gaut B.S."/>
            <person name="Lysak M.A."/>
            <person name="Jenkins J."/>
            <person name="Grimwood J."/>
            <person name="Chapman J."/>
            <person name="Prochnik S."/>
            <person name="Shu S."/>
            <person name="Rokhsar D."/>
            <person name="Schmutz J."/>
            <person name="Weigel D."/>
            <person name="Wright S.I."/>
        </authorList>
    </citation>
    <scope>NUCLEOTIDE SEQUENCE [LARGE SCALE GENOMIC DNA]</scope>
    <source>
        <strain evidence="11">cv. Monte Gargano</strain>
    </source>
</reference>
<dbReference type="SMART" id="SM00501">
    <property type="entry name" value="BRIGHT"/>
    <property type="match status" value="1"/>
</dbReference>
<dbReference type="GO" id="GO:0003677">
    <property type="term" value="F:DNA binding"/>
    <property type="evidence" value="ECO:0007669"/>
    <property type="project" value="UniProtKB-UniRule"/>
</dbReference>
<dbReference type="Gene3D" id="1.10.30.10">
    <property type="entry name" value="High mobility group box domain"/>
    <property type="match status" value="1"/>
</dbReference>
<dbReference type="Proteomes" id="UP000029121">
    <property type="component" value="Unassembled WGS sequence"/>
</dbReference>
<feature type="compositionally biased region" description="Acidic residues" evidence="7">
    <location>
        <begin position="364"/>
        <end position="374"/>
    </location>
</feature>
<evidence type="ECO:0000256" key="6">
    <source>
        <dbReference type="PROSITE-ProRule" id="PRU00267"/>
    </source>
</evidence>
<keyword evidence="11" id="KW-1185">Reference proteome</keyword>
<dbReference type="PANTHER" id="PTHR46691">
    <property type="entry name" value="HIGH MOBILITY GROUP B PROTEIN 9"/>
    <property type="match status" value="1"/>
</dbReference>
<dbReference type="OrthoDB" id="338531at2759"/>
<dbReference type="STRING" id="81985.R0IDX1"/>
<feature type="region of interest" description="Disordered" evidence="7">
    <location>
        <begin position="364"/>
        <end position="427"/>
    </location>
</feature>